<comment type="caution">
    <text evidence="2">The sequence shown here is derived from an EMBL/GenBank/DDBJ whole genome shotgun (WGS) entry which is preliminary data.</text>
</comment>
<keyword evidence="1" id="KW-1133">Transmembrane helix</keyword>
<feature type="transmembrane region" description="Helical" evidence="1">
    <location>
        <begin position="6"/>
        <end position="24"/>
    </location>
</feature>
<keyword evidence="1" id="KW-0812">Transmembrane</keyword>
<evidence type="ECO:0000313" key="2">
    <source>
        <dbReference type="EMBL" id="GAA3963143.1"/>
    </source>
</evidence>
<dbReference type="Proteomes" id="UP001500742">
    <property type="component" value="Unassembled WGS sequence"/>
</dbReference>
<keyword evidence="1" id="KW-0472">Membrane</keyword>
<evidence type="ECO:0000256" key="1">
    <source>
        <dbReference type="SAM" id="Phobius"/>
    </source>
</evidence>
<reference evidence="3" key="1">
    <citation type="journal article" date="2019" name="Int. J. Syst. Evol. Microbiol.">
        <title>The Global Catalogue of Microorganisms (GCM) 10K type strain sequencing project: providing services to taxonomists for standard genome sequencing and annotation.</title>
        <authorList>
            <consortium name="The Broad Institute Genomics Platform"/>
            <consortium name="The Broad Institute Genome Sequencing Center for Infectious Disease"/>
            <person name="Wu L."/>
            <person name="Ma J."/>
        </authorList>
    </citation>
    <scope>NUCLEOTIDE SEQUENCE [LARGE SCALE GENOMIC DNA]</scope>
    <source>
        <strain evidence="3">JCM 16601</strain>
    </source>
</reference>
<proteinExistence type="predicted"/>
<feature type="transmembrane region" description="Helical" evidence="1">
    <location>
        <begin position="127"/>
        <end position="148"/>
    </location>
</feature>
<dbReference type="EMBL" id="BAAAZC010000007">
    <property type="protein sequence ID" value="GAA3963143.1"/>
    <property type="molecule type" value="Genomic_DNA"/>
</dbReference>
<keyword evidence="3" id="KW-1185">Reference proteome</keyword>
<name>A0ABP7PC06_9SPHI</name>
<organism evidence="2 3">
    <name type="scientific">Mucilaginibacter dorajii</name>
    <dbReference type="NCBI Taxonomy" id="692994"/>
    <lineage>
        <taxon>Bacteria</taxon>
        <taxon>Pseudomonadati</taxon>
        <taxon>Bacteroidota</taxon>
        <taxon>Sphingobacteriia</taxon>
        <taxon>Sphingobacteriales</taxon>
        <taxon>Sphingobacteriaceae</taxon>
        <taxon>Mucilaginibacter</taxon>
    </lineage>
</organism>
<feature type="transmembrane region" description="Helical" evidence="1">
    <location>
        <begin position="77"/>
        <end position="99"/>
    </location>
</feature>
<feature type="transmembrane region" description="Helical" evidence="1">
    <location>
        <begin position="36"/>
        <end position="57"/>
    </location>
</feature>
<protein>
    <submittedName>
        <fullName evidence="2">Uncharacterized protein</fullName>
    </submittedName>
</protein>
<evidence type="ECO:0000313" key="3">
    <source>
        <dbReference type="Proteomes" id="UP001500742"/>
    </source>
</evidence>
<accession>A0ABP7PC06</accession>
<sequence>MVAIAVCSDVFIAIWYQVYLVVVFNKSVKGSVWVTINNIVAVLGTLIFIITFVYMALEEFSGPRRLGPTHSSYASWGVMFVGVDLLHLFITFFLINNLYVSFKTQKIKDPALLERISNDFGEPMKKLLITSLFVTTGSFVIAIAIMIIKTRFWQS</sequence>
<gene>
    <name evidence="2" type="ORF">GCM10022210_09000</name>
</gene>